<dbReference type="AlphaFoldDB" id="A0A812JLL2"/>
<sequence>MRSDTVEAASLLLNARADANAKLDRSAFFRAAEMACRLKSRLSTDTPVMVRYMAECSSSALGHAIFHGSEHLVSFLLAARGDPELPNNRGHTPLQLTRHHGIFQILHRYVKNPKWERSDVLTSFGSYDGTDVQSSDEDCFFI</sequence>
<dbReference type="OrthoDB" id="432800at2759"/>
<evidence type="ECO:0000313" key="2">
    <source>
        <dbReference type="Proteomes" id="UP000649617"/>
    </source>
</evidence>
<evidence type="ECO:0000313" key="1">
    <source>
        <dbReference type="EMBL" id="CAE7209282.1"/>
    </source>
</evidence>
<organism evidence="1 2">
    <name type="scientific">Symbiodinium pilosum</name>
    <name type="common">Dinoflagellate</name>
    <dbReference type="NCBI Taxonomy" id="2952"/>
    <lineage>
        <taxon>Eukaryota</taxon>
        <taxon>Sar</taxon>
        <taxon>Alveolata</taxon>
        <taxon>Dinophyceae</taxon>
        <taxon>Suessiales</taxon>
        <taxon>Symbiodiniaceae</taxon>
        <taxon>Symbiodinium</taxon>
    </lineage>
</organism>
<dbReference type="SUPFAM" id="SSF48403">
    <property type="entry name" value="Ankyrin repeat"/>
    <property type="match status" value="1"/>
</dbReference>
<dbReference type="EMBL" id="CAJNIZ010002320">
    <property type="protein sequence ID" value="CAE7209282.1"/>
    <property type="molecule type" value="Genomic_DNA"/>
</dbReference>
<gene>
    <name evidence="1" type="ORF">SPIL2461_LOCUS2194</name>
</gene>
<name>A0A812JLL2_SYMPI</name>
<reference evidence="1" key="1">
    <citation type="submission" date="2021-02" db="EMBL/GenBank/DDBJ databases">
        <authorList>
            <person name="Dougan E. K."/>
            <person name="Rhodes N."/>
            <person name="Thang M."/>
            <person name="Chan C."/>
        </authorList>
    </citation>
    <scope>NUCLEOTIDE SEQUENCE</scope>
</reference>
<accession>A0A812JLL2</accession>
<dbReference type="Gene3D" id="1.25.40.20">
    <property type="entry name" value="Ankyrin repeat-containing domain"/>
    <property type="match status" value="1"/>
</dbReference>
<protein>
    <submittedName>
        <fullName evidence="1">Uncharacterized protein</fullName>
    </submittedName>
</protein>
<keyword evidence="2" id="KW-1185">Reference proteome</keyword>
<dbReference type="Proteomes" id="UP000649617">
    <property type="component" value="Unassembled WGS sequence"/>
</dbReference>
<proteinExistence type="predicted"/>
<comment type="caution">
    <text evidence="1">The sequence shown here is derived from an EMBL/GenBank/DDBJ whole genome shotgun (WGS) entry which is preliminary data.</text>
</comment>
<dbReference type="InterPro" id="IPR036770">
    <property type="entry name" value="Ankyrin_rpt-contain_sf"/>
</dbReference>